<reference evidence="7 8" key="1">
    <citation type="submission" date="2017-02" db="EMBL/GenBank/DDBJ databases">
        <authorList>
            <person name="Peterson S.W."/>
        </authorList>
    </citation>
    <scope>NUCLEOTIDE SEQUENCE [LARGE SCALE GENOMIC DNA]</scope>
    <source>
        <strain evidence="7 8">DSM 22335</strain>
    </source>
</reference>
<evidence type="ECO:0000256" key="2">
    <source>
        <dbReference type="ARBA" id="ARBA00006046"/>
    </source>
</evidence>
<protein>
    <submittedName>
        <fullName evidence="7">Phytoene desaturase</fullName>
    </submittedName>
</protein>
<feature type="domain" description="Amine oxidase" evidence="6">
    <location>
        <begin position="17"/>
        <end position="263"/>
    </location>
</feature>
<keyword evidence="4 5" id="KW-0560">Oxidoreductase</keyword>
<evidence type="ECO:0000256" key="1">
    <source>
        <dbReference type="ARBA" id="ARBA00004829"/>
    </source>
</evidence>
<proteinExistence type="inferred from homology"/>
<dbReference type="InterPro" id="IPR014105">
    <property type="entry name" value="Carotenoid/retinoid_OxRdtase"/>
</dbReference>
<sequence>MKQEKTAIVIGAGVASLAAAIRLAVEGYEVDVFEKNEVPGGKLGLLIRGGYRFDTGPSLFTEPANIAALFSLAGESMEDHLPYEPVTVSCTYFYEDGGVLQAHRDPVLFAATLAEQHQENPAVVETYLRQAGNMYDRIGKLFTEHSLHQRNSFSMRSVIRALKTTRPAHLFGTLHQLNRKTFRNEKTVQLFNRYATYNGSDPYSAPGMLKLISHLEHNEGIYYPAGGMISIVNALYQLALRKQVRFHFNTPVQRIITHEGYVTGVVAGHRNHYTGNVISNMDVFFTYKHLLGHDYKAARLLRRQRSSSAAIFYWGIRHEFPQFGLHNVLFSGNYKAEFNCIFKQARVYEDPTIYINITSKQEAGIHAPHGCENWFVMINVPSVTGGDREAFRKHCRQLVITKLNRMLQTDIEPLIETEDFLDPDGIQDNTMSYKGALYGSSSNSAMSAFLRHPNFSKELAGLYFTGGSVHPGGGIPLCLKSAAIVSGLITKAEHKKH</sequence>
<keyword evidence="8" id="KW-1185">Reference proteome</keyword>
<dbReference type="AlphaFoldDB" id="A0A1T4JV50"/>
<comment type="similarity">
    <text evidence="2 5">Belongs to the carotenoid/retinoid oxidoreductase family.</text>
</comment>
<evidence type="ECO:0000313" key="8">
    <source>
        <dbReference type="Proteomes" id="UP000190888"/>
    </source>
</evidence>
<dbReference type="EMBL" id="FUWH01000001">
    <property type="protein sequence ID" value="SJZ33947.1"/>
    <property type="molecule type" value="Genomic_DNA"/>
</dbReference>
<dbReference type="InterPro" id="IPR054840">
    <property type="entry name" value="hydcarot_desat_CrtD"/>
</dbReference>
<dbReference type="OrthoDB" id="9774675at2"/>
<comment type="pathway">
    <text evidence="1 5">Carotenoid biosynthesis.</text>
</comment>
<dbReference type="Proteomes" id="UP000190888">
    <property type="component" value="Unassembled WGS sequence"/>
</dbReference>
<dbReference type="PANTHER" id="PTHR43734">
    <property type="entry name" value="PHYTOENE DESATURASE"/>
    <property type="match status" value="1"/>
</dbReference>
<dbReference type="PANTHER" id="PTHR43734:SF7">
    <property type="entry name" value="4,4'-DIAPONEUROSPORENE OXYGENASE"/>
    <property type="match status" value="1"/>
</dbReference>
<evidence type="ECO:0000259" key="6">
    <source>
        <dbReference type="Pfam" id="PF01593"/>
    </source>
</evidence>
<gene>
    <name evidence="7" type="ORF">SAMN04488132_101210</name>
</gene>
<dbReference type="SUPFAM" id="SSF51905">
    <property type="entry name" value="FAD/NAD(P)-binding domain"/>
    <property type="match status" value="1"/>
</dbReference>
<evidence type="ECO:0000256" key="5">
    <source>
        <dbReference type="RuleBase" id="RU362075"/>
    </source>
</evidence>
<keyword evidence="3 5" id="KW-0125">Carotenoid biosynthesis</keyword>
<dbReference type="Pfam" id="PF01593">
    <property type="entry name" value="Amino_oxidase"/>
    <property type="match status" value="1"/>
</dbReference>
<dbReference type="InterPro" id="IPR036188">
    <property type="entry name" value="FAD/NAD-bd_sf"/>
</dbReference>
<organism evidence="7 8">
    <name type="scientific">Sediminibacterium ginsengisoli</name>
    <dbReference type="NCBI Taxonomy" id="413434"/>
    <lineage>
        <taxon>Bacteria</taxon>
        <taxon>Pseudomonadati</taxon>
        <taxon>Bacteroidota</taxon>
        <taxon>Chitinophagia</taxon>
        <taxon>Chitinophagales</taxon>
        <taxon>Chitinophagaceae</taxon>
        <taxon>Sediminibacterium</taxon>
    </lineage>
</organism>
<dbReference type="NCBIfam" id="NF042421">
    <property type="entry name" value="hydcarot_desat_CrtD"/>
    <property type="match status" value="1"/>
</dbReference>
<dbReference type="NCBIfam" id="TIGR02734">
    <property type="entry name" value="crtI_fam"/>
    <property type="match status" value="1"/>
</dbReference>
<dbReference type="STRING" id="413434.SAMN04488132_101210"/>
<dbReference type="GO" id="GO:0016491">
    <property type="term" value="F:oxidoreductase activity"/>
    <property type="evidence" value="ECO:0007669"/>
    <property type="project" value="UniProtKB-KW"/>
</dbReference>
<evidence type="ECO:0000256" key="4">
    <source>
        <dbReference type="ARBA" id="ARBA00023002"/>
    </source>
</evidence>
<name>A0A1T4JV50_9BACT</name>
<evidence type="ECO:0000313" key="7">
    <source>
        <dbReference type="EMBL" id="SJZ33947.1"/>
    </source>
</evidence>
<evidence type="ECO:0000256" key="3">
    <source>
        <dbReference type="ARBA" id="ARBA00022746"/>
    </source>
</evidence>
<dbReference type="RefSeq" id="WP_078829559.1">
    <property type="nucleotide sequence ID" value="NZ_FUWH01000001.1"/>
</dbReference>
<dbReference type="InterPro" id="IPR002937">
    <property type="entry name" value="Amino_oxidase"/>
</dbReference>
<dbReference type="Gene3D" id="3.50.50.60">
    <property type="entry name" value="FAD/NAD(P)-binding domain"/>
    <property type="match status" value="2"/>
</dbReference>
<dbReference type="GO" id="GO:0016117">
    <property type="term" value="P:carotenoid biosynthetic process"/>
    <property type="evidence" value="ECO:0007669"/>
    <property type="project" value="UniProtKB-KW"/>
</dbReference>
<accession>A0A1T4JV50</accession>